<comment type="caution">
    <text evidence="1">The sequence shown here is derived from an EMBL/GenBank/DDBJ whole genome shotgun (WGS) entry which is preliminary data.</text>
</comment>
<organism evidence="1 2">
    <name type="scientific">Araneus ventricosus</name>
    <name type="common">Orbweaver spider</name>
    <name type="synonym">Epeira ventricosa</name>
    <dbReference type="NCBI Taxonomy" id="182803"/>
    <lineage>
        <taxon>Eukaryota</taxon>
        <taxon>Metazoa</taxon>
        <taxon>Ecdysozoa</taxon>
        <taxon>Arthropoda</taxon>
        <taxon>Chelicerata</taxon>
        <taxon>Arachnida</taxon>
        <taxon>Araneae</taxon>
        <taxon>Araneomorphae</taxon>
        <taxon>Entelegynae</taxon>
        <taxon>Araneoidea</taxon>
        <taxon>Araneidae</taxon>
        <taxon>Araneus</taxon>
    </lineage>
</organism>
<dbReference type="EMBL" id="BGPR01010801">
    <property type="protein sequence ID" value="GBN48068.1"/>
    <property type="molecule type" value="Genomic_DNA"/>
</dbReference>
<gene>
    <name evidence="1" type="ORF">AVEN_150134_1</name>
</gene>
<evidence type="ECO:0000313" key="2">
    <source>
        <dbReference type="Proteomes" id="UP000499080"/>
    </source>
</evidence>
<accession>A0A4Y2P803</accession>
<dbReference type="AlphaFoldDB" id="A0A4Y2P803"/>
<name>A0A4Y2P803_ARAVE</name>
<evidence type="ECO:0000313" key="1">
    <source>
        <dbReference type="EMBL" id="GBN48068.1"/>
    </source>
</evidence>
<dbReference type="Proteomes" id="UP000499080">
    <property type="component" value="Unassembled WGS sequence"/>
</dbReference>
<proteinExistence type="predicted"/>
<sequence length="100" mass="11417">MIAIRRYLMDTEITQLMEAPNCEVKGFSEHENHTSEEGATSDYDANNVIQTIDNAQHIQSKHQNINWSLDQPPRFGCMNSVHFMKTSLSVARYSTSRKGL</sequence>
<protein>
    <submittedName>
        <fullName evidence="1">Uncharacterized protein</fullName>
    </submittedName>
</protein>
<reference evidence="1 2" key="1">
    <citation type="journal article" date="2019" name="Sci. Rep.">
        <title>Orb-weaving spider Araneus ventricosus genome elucidates the spidroin gene catalogue.</title>
        <authorList>
            <person name="Kono N."/>
            <person name="Nakamura H."/>
            <person name="Ohtoshi R."/>
            <person name="Moran D.A.P."/>
            <person name="Shinohara A."/>
            <person name="Yoshida Y."/>
            <person name="Fujiwara M."/>
            <person name="Mori M."/>
            <person name="Tomita M."/>
            <person name="Arakawa K."/>
        </authorList>
    </citation>
    <scope>NUCLEOTIDE SEQUENCE [LARGE SCALE GENOMIC DNA]</scope>
</reference>
<keyword evidence="2" id="KW-1185">Reference proteome</keyword>